<reference evidence="2" key="1">
    <citation type="journal article" date="2010" name="Science">
        <title>Plasticity of animal genome architecture unmasked by rapid evolution of a pelagic tunicate.</title>
        <authorList>
            <person name="Denoeud F."/>
            <person name="Henriet S."/>
            <person name="Mungpakdee S."/>
            <person name="Aury J.M."/>
            <person name="Da Silva C."/>
            <person name="Brinkmann H."/>
            <person name="Mikhaleva J."/>
            <person name="Olsen L.C."/>
            <person name="Jubin C."/>
            <person name="Canestro C."/>
            <person name="Bouquet J.M."/>
            <person name="Danks G."/>
            <person name="Poulain J."/>
            <person name="Campsteijn C."/>
            <person name="Adamski M."/>
            <person name="Cross I."/>
            <person name="Yadetie F."/>
            <person name="Muffato M."/>
            <person name="Louis A."/>
            <person name="Butcher S."/>
            <person name="Tsagkogeorga G."/>
            <person name="Konrad A."/>
            <person name="Singh S."/>
            <person name="Jensen M.F."/>
            <person name="Cong E.H."/>
            <person name="Eikeseth-Otteraa H."/>
            <person name="Noel B."/>
            <person name="Anthouard V."/>
            <person name="Porcel B.M."/>
            <person name="Kachouri-Lafond R."/>
            <person name="Nishino A."/>
            <person name="Ugolini M."/>
            <person name="Chourrout P."/>
            <person name="Nishida H."/>
            <person name="Aasland R."/>
            <person name="Huzurbazar S."/>
            <person name="Westhof E."/>
            <person name="Delsuc F."/>
            <person name="Lehrach H."/>
            <person name="Reinhardt R."/>
            <person name="Weissenbach J."/>
            <person name="Roy S.W."/>
            <person name="Artiguenave F."/>
            <person name="Postlethwait J.H."/>
            <person name="Manak J.R."/>
            <person name="Thompson E.M."/>
            <person name="Jaillon O."/>
            <person name="Du Pasquier L."/>
            <person name="Boudinot P."/>
            <person name="Liberles D.A."/>
            <person name="Volff J.N."/>
            <person name="Philippe H."/>
            <person name="Lenhard B."/>
            <person name="Roest Crollius H."/>
            <person name="Wincker P."/>
            <person name="Chourrout D."/>
        </authorList>
    </citation>
    <scope>NUCLEOTIDE SEQUENCE [LARGE SCALE GENOMIC DNA]</scope>
</reference>
<dbReference type="InParanoid" id="E4XV82"/>
<dbReference type="OrthoDB" id="10066279at2759"/>
<feature type="region of interest" description="Disordered" evidence="1">
    <location>
        <begin position="97"/>
        <end position="144"/>
    </location>
</feature>
<evidence type="ECO:0000313" key="4">
    <source>
        <dbReference type="Proteomes" id="UP000001307"/>
    </source>
</evidence>
<evidence type="ECO:0000313" key="2">
    <source>
        <dbReference type="EMBL" id="CBY13613.1"/>
    </source>
</evidence>
<dbReference type="EMBL" id="FN656604">
    <property type="protein sequence ID" value="CBY41726.1"/>
    <property type="molecule type" value="Genomic_DNA"/>
</dbReference>
<organism evidence="2">
    <name type="scientific">Oikopleura dioica</name>
    <name type="common">Tunicate</name>
    <dbReference type="NCBI Taxonomy" id="34765"/>
    <lineage>
        <taxon>Eukaryota</taxon>
        <taxon>Metazoa</taxon>
        <taxon>Chordata</taxon>
        <taxon>Tunicata</taxon>
        <taxon>Appendicularia</taxon>
        <taxon>Copelata</taxon>
        <taxon>Oikopleuridae</taxon>
        <taxon>Oikopleura</taxon>
    </lineage>
</organism>
<dbReference type="Proteomes" id="UP000011014">
    <property type="component" value="Unassembled WGS sequence"/>
</dbReference>
<keyword evidence="4" id="KW-1185">Reference proteome</keyword>
<dbReference type="EMBL" id="FN653203">
    <property type="protein sequence ID" value="CBY13613.1"/>
    <property type="molecule type" value="Genomic_DNA"/>
</dbReference>
<proteinExistence type="predicted"/>
<sequence length="174" mass="19793">MEHLMHCLRYGTFDLKCLLITYCSPIFECNNCREFFRTLPDFVQHKETTKCELKLDPKASIEYPGDDPRIKEILKWKDPTPKPKPVGILIRDAALAPKPPSPIVISSDEDFDPSQIPPKKEEEEPNVDLSSSGSDEEYQPRGPIKLEAIDDVALLKAMGIRPTPEEIEELREMG</sequence>
<protein>
    <submittedName>
        <fullName evidence="2">Uncharacterized protein</fullName>
    </submittedName>
</protein>
<dbReference type="Proteomes" id="UP000001307">
    <property type="component" value="Unassembled WGS sequence"/>
</dbReference>
<accession>E4XV82</accession>
<evidence type="ECO:0000256" key="1">
    <source>
        <dbReference type="SAM" id="MobiDB-lite"/>
    </source>
</evidence>
<dbReference type="AlphaFoldDB" id="E4XV82"/>
<evidence type="ECO:0000313" key="3">
    <source>
        <dbReference type="EMBL" id="CBY41726.1"/>
    </source>
</evidence>
<name>E4XV82_OIKDI</name>
<gene>
    <name evidence="2" type="ORF">GSOID_T00005408001</name>
    <name evidence="3" type="ORF">GSOID_T00023814001</name>
</gene>